<dbReference type="EMBL" id="CAJVPL010000113">
    <property type="protein sequence ID" value="CAG8448757.1"/>
    <property type="molecule type" value="Genomic_DNA"/>
</dbReference>
<dbReference type="Gene3D" id="1.10.287.1490">
    <property type="match status" value="1"/>
</dbReference>
<keyword evidence="1" id="KW-0175">Coiled coil</keyword>
<organism evidence="5 6">
    <name type="scientific">Ambispora gerdemannii</name>
    <dbReference type="NCBI Taxonomy" id="144530"/>
    <lineage>
        <taxon>Eukaryota</taxon>
        <taxon>Fungi</taxon>
        <taxon>Fungi incertae sedis</taxon>
        <taxon>Mucoromycota</taxon>
        <taxon>Glomeromycotina</taxon>
        <taxon>Glomeromycetes</taxon>
        <taxon>Archaeosporales</taxon>
        <taxon>Ambisporaceae</taxon>
        <taxon>Ambispora</taxon>
    </lineage>
</organism>
<sequence length="1102" mass="124441">MSSDNGIPALLRLSEEHHLPPQTGFDPLQTPQCLHTHDGSQLTKTLHHPLTRPVKSPLRSSSASLSINEESAQNTVIQPVKSTIAITPARDSITVSPPVVSINEGSAQNTIIQPVKSTIAITPARDSVTVSPPVVSGSSAQTTIVQPVMSTMKIESSSSSPIQTPRTSSFNSVLKRPSSDSASSFDQDLLAAEEELVKLSSKKIPTSPTSSTAFGTSSNTIRDNHSPPLSPNLDRIQSFGMASDILASSAAILSRIETRNNSYSLVDTTDDLLVQLLISQAIVDSKDFAILNLEDVEELKKEHSLLTNRMNALANKLALESKIREAASSLARLHASNKRLSRQAGDHLSQANRKVDQVTTELWKLSQRASEVERKLFHHMSGVLSLGIKKLEEKQTQSPQQQQMFMDPGRNGIENLYNEIMGMENMTSDNELTNKVTNLESSLQNAHQTLADARMSIRRKDKEIEELKSKVDDAVSEARERTIAELRTELEEVGSRLDIVLRKHKAAKKDAFPDDNDTEASEESDEGPNNRLSTMTTATQHLQKEQYRNISKNLSSLEKSLEEYQFRIYKLDQDLTAVKNKTEKDMDQQKESQQKELKAEKAKRESLEKQLIELKFKSRNNEDLEEQVKQLQVRQSNTNADLQEQLKKITQEYELVIEGLKELFKNLPEKLTKKMEATNFTVDNFISLVHQIGEENGQLLDEISQLQIKCGNIQEVGDEKEKLKEILQSTQLELEETKLKYEDLELRAQNAKNNLTQFSEKETELRNEVTQLHTEIDAYKEKIRKHEAILKRQSVIAVVQDGKSIKEEFQQQLASQEQEYEAQLKERDGVITRLRSDYNNAITEKNNSAQTVKELEEMLSSKSRTLDQREVTINRLEADIVQLKMELAELKTASDGLKGKKATAAMFGNALNSNEINSLRSQLDAAHEEINNLRSANLDLQLKVEHLSKNMATVQSRFSAREEALENRSDMLQNELDGISLEFERLTKNFLDFDTERNKLQATIDKLNRQCEKLDDALADERIKNLGNNPKEPLNTAGLRKEFRTMMSNLRSEHAKALQRENEEKRLLDNLVRSLRREKEAEKWVKVNKSTQTRFVVSVKSG</sequence>
<evidence type="ECO:0000313" key="5">
    <source>
        <dbReference type="EMBL" id="CAG8448757.1"/>
    </source>
</evidence>
<accession>A0A9N8VFN6</accession>
<feature type="coiled-coil region" evidence="1">
    <location>
        <begin position="713"/>
        <end position="1024"/>
    </location>
</feature>
<feature type="compositionally biased region" description="Low complexity" evidence="2">
    <location>
        <begin position="202"/>
        <end position="212"/>
    </location>
</feature>
<feature type="region of interest" description="Disordered" evidence="2">
    <location>
        <begin position="582"/>
        <end position="602"/>
    </location>
</feature>
<evidence type="ECO:0000259" key="4">
    <source>
        <dbReference type="Pfam" id="PF25078"/>
    </source>
</evidence>
<feature type="region of interest" description="Disordered" evidence="2">
    <location>
        <begin position="18"/>
        <end position="58"/>
    </location>
</feature>
<feature type="coiled-coil region" evidence="1">
    <location>
        <begin position="348"/>
        <end position="375"/>
    </location>
</feature>
<dbReference type="Pfam" id="PF15456">
    <property type="entry name" value="Uds1"/>
    <property type="match status" value="1"/>
</dbReference>
<comment type="caution">
    <text evidence="5">The sequence shown here is derived from an EMBL/GenBank/DDBJ whole genome shotgun (WGS) entry which is preliminary data.</text>
</comment>
<evidence type="ECO:0000259" key="3">
    <source>
        <dbReference type="Pfam" id="PF15456"/>
    </source>
</evidence>
<feature type="compositionally biased region" description="Low complexity" evidence="2">
    <location>
        <begin position="154"/>
        <end position="169"/>
    </location>
</feature>
<protein>
    <submittedName>
        <fullName evidence="5">7438_t:CDS:1</fullName>
    </submittedName>
</protein>
<name>A0A9N8VFN6_9GLOM</name>
<dbReference type="OrthoDB" id="5569911at2759"/>
<dbReference type="SUPFAM" id="SSF57997">
    <property type="entry name" value="Tropomyosin"/>
    <property type="match status" value="1"/>
</dbReference>
<dbReference type="InterPro" id="IPR036274">
    <property type="entry name" value="HR1_rpt_sf"/>
</dbReference>
<dbReference type="SUPFAM" id="SSF46585">
    <property type="entry name" value="HR1 repeat"/>
    <property type="match status" value="1"/>
</dbReference>
<dbReference type="Proteomes" id="UP000789831">
    <property type="component" value="Unassembled WGS sequence"/>
</dbReference>
<feature type="region of interest" description="Disordered" evidence="2">
    <location>
        <begin position="201"/>
        <end position="229"/>
    </location>
</feature>
<evidence type="ECO:0000256" key="2">
    <source>
        <dbReference type="SAM" id="MobiDB-lite"/>
    </source>
</evidence>
<feature type="region of interest" description="Disordered" evidence="2">
    <location>
        <begin position="507"/>
        <end position="533"/>
    </location>
</feature>
<dbReference type="Pfam" id="PF25078">
    <property type="entry name" value="DUF7801"/>
    <property type="match status" value="1"/>
</dbReference>
<keyword evidence="6" id="KW-1185">Reference proteome</keyword>
<feature type="region of interest" description="Disordered" evidence="2">
    <location>
        <begin position="154"/>
        <end position="179"/>
    </location>
</feature>
<evidence type="ECO:0000256" key="1">
    <source>
        <dbReference type="SAM" id="Coils"/>
    </source>
</evidence>
<reference evidence="5" key="1">
    <citation type="submission" date="2021-06" db="EMBL/GenBank/DDBJ databases">
        <authorList>
            <person name="Kallberg Y."/>
            <person name="Tangrot J."/>
            <person name="Rosling A."/>
        </authorList>
    </citation>
    <scope>NUCLEOTIDE SEQUENCE</scope>
    <source>
        <strain evidence="5">MT106</strain>
    </source>
</reference>
<feature type="domain" description="DUF7801" evidence="4">
    <location>
        <begin position="862"/>
        <end position="1027"/>
    </location>
</feature>
<feature type="compositionally biased region" description="Polar residues" evidence="2">
    <location>
        <begin position="29"/>
        <end position="44"/>
    </location>
</feature>
<feature type="domain" description="Up-regulated during septation protein 1" evidence="3">
    <location>
        <begin position="274"/>
        <end position="386"/>
    </location>
</feature>
<feature type="compositionally biased region" description="Acidic residues" evidence="2">
    <location>
        <begin position="513"/>
        <end position="526"/>
    </location>
</feature>
<dbReference type="InterPro" id="IPR056703">
    <property type="entry name" value="DUF7801"/>
</dbReference>
<gene>
    <name evidence="5" type="ORF">AGERDE_LOCUS1591</name>
</gene>
<dbReference type="AlphaFoldDB" id="A0A9N8VFN6"/>
<proteinExistence type="predicted"/>
<dbReference type="InterPro" id="IPR029191">
    <property type="entry name" value="Uds1"/>
</dbReference>
<evidence type="ECO:0000313" key="6">
    <source>
        <dbReference type="Proteomes" id="UP000789831"/>
    </source>
</evidence>
<feature type="coiled-coil region" evidence="1">
    <location>
        <begin position="450"/>
        <end position="503"/>
    </location>
</feature>